<accession>A0ABP9KYJ7</accession>
<gene>
    <name evidence="2" type="ORF">GCM10023318_54580</name>
</gene>
<keyword evidence="3" id="KW-1185">Reference proteome</keyword>
<organism evidence="2 3">
    <name type="scientific">Nocardia callitridis</name>
    <dbReference type="NCBI Taxonomy" id="648753"/>
    <lineage>
        <taxon>Bacteria</taxon>
        <taxon>Bacillati</taxon>
        <taxon>Actinomycetota</taxon>
        <taxon>Actinomycetes</taxon>
        <taxon>Mycobacteriales</taxon>
        <taxon>Nocardiaceae</taxon>
        <taxon>Nocardia</taxon>
    </lineage>
</organism>
<comment type="caution">
    <text evidence="2">The sequence shown here is derived from an EMBL/GenBank/DDBJ whole genome shotgun (WGS) entry which is preliminary data.</text>
</comment>
<dbReference type="PANTHER" id="PTHR40254">
    <property type="entry name" value="BLR0577 PROTEIN"/>
    <property type="match status" value="1"/>
</dbReference>
<proteinExistence type="predicted"/>
<evidence type="ECO:0000313" key="3">
    <source>
        <dbReference type="Proteomes" id="UP001500603"/>
    </source>
</evidence>
<name>A0ABP9KYJ7_9NOCA</name>
<sequence length="654" mass="71745">MYPPPSSAASADCCTRPSADIAIVGAGPKGIGVLERICASARELLGDRRIVVHLIDPYPPGAGRVWRHDQSPLLMMNSKAGDVTMFTDDSVQCEGPPRHGPTLAEWAEQVRCGGLAVELDTSLDDELRQATPAGFHTRRFHSAYLRWFYRWLLDTRPDTVEVVVHSTEAVDLTELADGQQLIWLRDEPQPLRAEVVVLTVGHLDAEADDTGQRLARFADRHGRKYFPPSYTADADLSSIEPGESVLVRGFGLAFIDLMALLTEGRGGRYETDSHGVLTYLPSGAEPVLAVGSRRGVPYRPKPTYQLIGAPAVLPHFFRAEEIDELVARQGPIHFWTDLWPLIAKELGWGYYTELFTAHPDRVRMEFAEFSERYAELEWNSDELRRLVHKAVPGEQDRFDPVQLERPLAAVTEDDAKALAARVREHITTVLARGGDRACSADLGAVTAMLSVFRQLPRAVASGKLDPAAQLHDVDGWWFGFFSYIGSGPPRVRLEELLALERAGIVSFVGPDMWAEADEERGLFVGGSAKAPGTTTATTLIEARLPQPDVTRTNNPIVRALHDRGALGEEALTDGVTTRSTGRIHTSGVDGQLFDAEGAVHPRRFAMGPHTSLRIAGAFSRPRTNALGFRENDSVARQVLRLIAAASPQPSSENT</sequence>
<evidence type="ECO:0000313" key="2">
    <source>
        <dbReference type="EMBL" id="GAA5066439.1"/>
    </source>
</evidence>
<dbReference type="RefSeq" id="WP_345499011.1">
    <property type="nucleotide sequence ID" value="NZ_BAABJM010000007.1"/>
</dbReference>
<evidence type="ECO:0000259" key="1">
    <source>
        <dbReference type="Pfam" id="PF13454"/>
    </source>
</evidence>
<protein>
    <submittedName>
        <fullName evidence="2">FAD/NAD(P)-binding protein</fullName>
    </submittedName>
</protein>
<dbReference type="InterPro" id="IPR052189">
    <property type="entry name" value="L-asp_N-monooxygenase_NS-form"/>
</dbReference>
<dbReference type="InterPro" id="IPR038732">
    <property type="entry name" value="HpyO/CreE_NAD-binding"/>
</dbReference>
<dbReference type="EMBL" id="BAABJM010000007">
    <property type="protein sequence ID" value="GAA5066439.1"/>
    <property type="molecule type" value="Genomic_DNA"/>
</dbReference>
<reference evidence="3" key="1">
    <citation type="journal article" date="2019" name="Int. J. Syst. Evol. Microbiol.">
        <title>The Global Catalogue of Microorganisms (GCM) 10K type strain sequencing project: providing services to taxonomists for standard genome sequencing and annotation.</title>
        <authorList>
            <consortium name="The Broad Institute Genomics Platform"/>
            <consortium name="The Broad Institute Genome Sequencing Center for Infectious Disease"/>
            <person name="Wu L."/>
            <person name="Ma J."/>
        </authorList>
    </citation>
    <scope>NUCLEOTIDE SEQUENCE [LARGE SCALE GENOMIC DNA]</scope>
    <source>
        <strain evidence="3">JCM 18298</strain>
    </source>
</reference>
<dbReference type="PANTHER" id="PTHR40254:SF1">
    <property type="entry name" value="BLR0577 PROTEIN"/>
    <property type="match status" value="1"/>
</dbReference>
<dbReference type="Pfam" id="PF13454">
    <property type="entry name" value="NAD_binding_9"/>
    <property type="match status" value="1"/>
</dbReference>
<dbReference type="InterPro" id="IPR036188">
    <property type="entry name" value="FAD/NAD-bd_sf"/>
</dbReference>
<dbReference type="SUPFAM" id="SSF51905">
    <property type="entry name" value="FAD/NAD(P)-binding domain"/>
    <property type="match status" value="1"/>
</dbReference>
<feature type="domain" description="FAD-dependent urate hydroxylase HpyO/Asp monooxygenase CreE-like FAD/NAD(P)-binding" evidence="1">
    <location>
        <begin position="22"/>
        <end position="202"/>
    </location>
</feature>
<dbReference type="Proteomes" id="UP001500603">
    <property type="component" value="Unassembled WGS sequence"/>
</dbReference>